<dbReference type="Proteomes" id="UP001059617">
    <property type="component" value="Chromosome"/>
</dbReference>
<name>A0ABY5VWZ6_9ACTN</name>
<reference evidence="5" key="1">
    <citation type="submission" date="2021-04" db="EMBL/GenBank/DDBJ databases">
        <authorList>
            <person name="Hartkoorn R.C."/>
            <person name="Beaudoing E."/>
            <person name="Hot D."/>
        </authorList>
    </citation>
    <scope>NUCLEOTIDE SEQUENCE</scope>
    <source>
        <strain evidence="5">NRRL B-16292</strain>
    </source>
</reference>
<dbReference type="CDD" id="cd17535">
    <property type="entry name" value="REC_NarL-like"/>
    <property type="match status" value="1"/>
</dbReference>
<keyword evidence="1 3" id="KW-0597">Phosphoprotein</keyword>
<dbReference type="InterPro" id="IPR058245">
    <property type="entry name" value="NreC/VraR/RcsB-like_REC"/>
</dbReference>
<evidence type="ECO:0000259" key="4">
    <source>
        <dbReference type="PROSITE" id="PS50110"/>
    </source>
</evidence>
<protein>
    <submittedName>
        <fullName evidence="5">Response regulator transcription factor</fullName>
    </submittedName>
</protein>
<accession>A0ABY5VWZ6</accession>
<proteinExistence type="predicted"/>
<dbReference type="InterPro" id="IPR001789">
    <property type="entry name" value="Sig_transdc_resp-reg_receiver"/>
</dbReference>
<keyword evidence="6" id="KW-1185">Reference proteome</keyword>
<keyword evidence="2" id="KW-0902">Two-component regulatory system</keyword>
<feature type="domain" description="Response regulatory" evidence="4">
    <location>
        <begin position="4"/>
        <end position="115"/>
    </location>
</feature>
<dbReference type="InterPro" id="IPR050595">
    <property type="entry name" value="Bact_response_regulator"/>
</dbReference>
<dbReference type="Pfam" id="PF00072">
    <property type="entry name" value="Response_reg"/>
    <property type="match status" value="1"/>
</dbReference>
<organism evidence="5 6">
    <name type="scientific">Dactylosporangium fulvum</name>
    <dbReference type="NCBI Taxonomy" id="53359"/>
    <lineage>
        <taxon>Bacteria</taxon>
        <taxon>Bacillati</taxon>
        <taxon>Actinomycetota</taxon>
        <taxon>Actinomycetes</taxon>
        <taxon>Micromonosporales</taxon>
        <taxon>Micromonosporaceae</taxon>
        <taxon>Dactylosporangium</taxon>
    </lineage>
</organism>
<dbReference type="RefSeq" id="WP_259860004.1">
    <property type="nucleotide sequence ID" value="NZ_BAAAST010000013.1"/>
</dbReference>
<evidence type="ECO:0000313" key="6">
    <source>
        <dbReference type="Proteomes" id="UP001059617"/>
    </source>
</evidence>
<evidence type="ECO:0000313" key="5">
    <source>
        <dbReference type="EMBL" id="UWP82232.1"/>
    </source>
</evidence>
<feature type="modified residue" description="4-aspartylphosphate" evidence="3">
    <location>
        <position position="54"/>
    </location>
</feature>
<dbReference type="SUPFAM" id="SSF52172">
    <property type="entry name" value="CheY-like"/>
    <property type="match status" value="1"/>
</dbReference>
<dbReference type="PANTHER" id="PTHR44591:SF14">
    <property type="entry name" value="PROTEIN PILG"/>
    <property type="match status" value="1"/>
</dbReference>
<dbReference type="EMBL" id="CP073720">
    <property type="protein sequence ID" value="UWP82232.1"/>
    <property type="molecule type" value="Genomic_DNA"/>
</dbReference>
<dbReference type="Gene3D" id="3.40.50.2300">
    <property type="match status" value="1"/>
</dbReference>
<dbReference type="InterPro" id="IPR011006">
    <property type="entry name" value="CheY-like_superfamily"/>
</dbReference>
<reference evidence="5" key="2">
    <citation type="submission" date="2022-09" db="EMBL/GenBank/DDBJ databases">
        <title>Biosynthetic gene clusters of Dactylosporangioum fulvum.</title>
        <authorList>
            <person name="Caradec T."/>
        </authorList>
    </citation>
    <scope>NUCLEOTIDE SEQUENCE</scope>
    <source>
        <strain evidence="5">NRRL B-16292</strain>
    </source>
</reference>
<dbReference type="SMART" id="SM00448">
    <property type="entry name" value="REC"/>
    <property type="match status" value="1"/>
</dbReference>
<sequence length="118" mass="12672">MAIRCVIVDDSERFRTSARRLLTTQGISVVADACDSGQALQAVEEQDPDVVLVDVGLGRESGFDLAARIESTAVIMISSLAPDDILELVGHSRAIGFLPKDQLSGCAITQMLKQPQEM</sequence>
<dbReference type="PANTHER" id="PTHR44591">
    <property type="entry name" value="STRESS RESPONSE REGULATOR PROTEIN 1"/>
    <property type="match status" value="1"/>
</dbReference>
<evidence type="ECO:0000256" key="3">
    <source>
        <dbReference type="PROSITE-ProRule" id="PRU00169"/>
    </source>
</evidence>
<evidence type="ECO:0000256" key="1">
    <source>
        <dbReference type="ARBA" id="ARBA00022553"/>
    </source>
</evidence>
<evidence type="ECO:0000256" key="2">
    <source>
        <dbReference type="ARBA" id="ARBA00023012"/>
    </source>
</evidence>
<dbReference type="PROSITE" id="PS50110">
    <property type="entry name" value="RESPONSE_REGULATORY"/>
    <property type="match status" value="1"/>
</dbReference>
<gene>
    <name evidence="5" type="ORF">Dfulv_45425</name>
</gene>